<protein>
    <submittedName>
        <fullName evidence="7">Histidine kinase</fullName>
    </submittedName>
</protein>
<dbReference type="PANTHER" id="PTHR43630:SF1">
    <property type="entry name" value="POLY-BETA-1,6-N-ACETYL-D-GLUCOSAMINE SYNTHASE"/>
    <property type="match status" value="1"/>
</dbReference>
<dbReference type="SUPFAM" id="SSF53448">
    <property type="entry name" value="Nucleotide-diphospho-sugar transferases"/>
    <property type="match status" value="1"/>
</dbReference>
<feature type="transmembrane region" description="Helical" evidence="4">
    <location>
        <begin position="6"/>
        <end position="34"/>
    </location>
</feature>
<name>A0A1Q4HCJ4_9MYCO</name>
<sequence>MTDLLTISLLLGAVACALAVIYPYAVYPALLLLLRKRPIERGRPDAADGRQFSMLFCAFNEAESMPAKLANMRELKARYPQLSIHAFDDGSDDGTADMIERDAPFISLVRGGGRNGKAHGMKLLAAAADTEYLVFTDANVLLDLDALDALAACYADPAVGGVCGALKYLGAEGSATASVGGKYWQLDEKLKDLESATGSVMGADGSIFSIRRALYPQFPDTVLDDLTVSMECVFRGYRLVKSNDVIAYERLVSARSDEFARKIRIAARAFGTHRYLREKRREMSRVDRFKYASHKTIRWFGGAYLILGTVLGIAAAAIVAPMLGLALLLVLALLLSLGYHSTRGPHSAVTELVLALIATLVGVVRALRGQTMVTWNPAKSRSPSGTSAS</sequence>
<evidence type="ECO:0000256" key="1">
    <source>
        <dbReference type="ARBA" id="ARBA00006739"/>
    </source>
</evidence>
<dbReference type="Pfam" id="PF00535">
    <property type="entry name" value="Glycos_transf_2"/>
    <property type="match status" value="1"/>
</dbReference>
<evidence type="ECO:0000256" key="4">
    <source>
        <dbReference type="SAM" id="Phobius"/>
    </source>
</evidence>
<comment type="similarity">
    <text evidence="1">Belongs to the glycosyltransferase 2 family.</text>
</comment>
<reference evidence="6 8" key="1">
    <citation type="submission" date="2016-09" db="EMBL/GenBank/DDBJ databases">
        <title>genome sequences of unsequenced Mycobacteria.</title>
        <authorList>
            <person name="Greninger A.L."/>
            <person name="Jerome K.R."/>
            <person name="Mcnair B."/>
            <person name="Wallis C."/>
            <person name="Fang F."/>
        </authorList>
    </citation>
    <scope>NUCLEOTIDE SEQUENCE [LARGE SCALE GENOMIC DNA]</scope>
    <source>
        <strain evidence="6 8">BM1</strain>
    </source>
</reference>
<dbReference type="EMBL" id="PDCR01000034">
    <property type="protein sequence ID" value="PEG52288.1"/>
    <property type="molecule type" value="Genomic_DNA"/>
</dbReference>
<gene>
    <name evidence="6" type="ORF">BV510_05340</name>
    <name evidence="7" type="ORF">CRI78_22285</name>
</gene>
<evidence type="ECO:0000313" key="8">
    <source>
        <dbReference type="Proteomes" id="UP000191039"/>
    </source>
</evidence>
<dbReference type="Proteomes" id="UP000220340">
    <property type="component" value="Unassembled WGS sequence"/>
</dbReference>
<dbReference type="AlphaFoldDB" id="A0A1Q4HCJ4"/>
<organism evidence="7 9">
    <name type="scientific">Mycolicibacterium diernhoferi</name>
    <dbReference type="NCBI Taxonomy" id="1801"/>
    <lineage>
        <taxon>Bacteria</taxon>
        <taxon>Bacillati</taxon>
        <taxon>Actinomycetota</taxon>
        <taxon>Actinomycetes</taxon>
        <taxon>Mycobacteriales</taxon>
        <taxon>Mycobacteriaceae</taxon>
        <taxon>Mycolicibacterium</taxon>
    </lineage>
</organism>
<keyword evidence="2" id="KW-0328">Glycosyltransferase</keyword>
<dbReference type="InterPro" id="IPR001173">
    <property type="entry name" value="Glyco_trans_2-like"/>
</dbReference>
<dbReference type="STRING" id="1801.BRW64_14510"/>
<dbReference type="InterPro" id="IPR029044">
    <property type="entry name" value="Nucleotide-diphossugar_trans"/>
</dbReference>
<dbReference type="EMBL" id="MIJD01000034">
    <property type="protein sequence ID" value="OPE55388.1"/>
    <property type="molecule type" value="Genomic_DNA"/>
</dbReference>
<feature type="transmembrane region" description="Helical" evidence="4">
    <location>
        <begin position="303"/>
        <end position="336"/>
    </location>
</feature>
<reference evidence="7 9" key="2">
    <citation type="submission" date="2017-10" db="EMBL/GenBank/DDBJ databases">
        <title>The new phylogeny of genus Mycobacterium.</title>
        <authorList>
            <person name="Tortoli E."/>
            <person name="Trovato A."/>
            <person name="Cirillo D.M."/>
        </authorList>
    </citation>
    <scope>NUCLEOTIDE SEQUENCE [LARGE SCALE GENOMIC DNA]</scope>
    <source>
        <strain evidence="7 9">IP141170001</strain>
    </source>
</reference>
<comment type="caution">
    <text evidence="7">The sequence shown here is derived from an EMBL/GenBank/DDBJ whole genome shotgun (WGS) entry which is preliminary data.</text>
</comment>
<dbReference type="Proteomes" id="UP000191039">
    <property type="component" value="Unassembled WGS sequence"/>
</dbReference>
<keyword evidence="3" id="KW-0808">Transferase</keyword>
<dbReference type="GO" id="GO:0016301">
    <property type="term" value="F:kinase activity"/>
    <property type="evidence" value="ECO:0007669"/>
    <property type="project" value="UniProtKB-KW"/>
</dbReference>
<evidence type="ECO:0000256" key="3">
    <source>
        <dbReference type="ARBA" id="ARBA00022679"/>
    </source>
</evidence>
<keyword evidence="4" id="KW-1133">Transmembrane helix</keyword>
<evidence type="ECO:0000256" key="2">
    <source>
        <dbReference type="ARBA" id="ARBA00022676"/>
    </source>
</evidence>
<evidence type="ECO:0000313" key="6">
    <source>
        <dbReference type="EMBL" id="OPE55388.1"/>
    </source>
</evidence>
<dbReference type="PANTHER" id="PTHR43630">
    <property type="entry name" value="POLY-BETA-1,6-N-ACETYL-D-GLUCOSAMINE SYNTHASE"/>
    <property type="match status" value="1"/>
</dbReference>
<evidence type="ECO:0000313" key="9">
    <source>
        <dbReference type="Proteomes" id="UP000220340"/>
    </source>
</evidence>
<evidence type="ECO:0000313" key="7">
    <source>
        <dbReference type="EMBL" id="PEG52288.1"/>
    </source>
</evidence>
<evidence type="ECO:0000259" key="5">
    <source>
        <dbReference type="Pfam" id="PF00535"/>
    </source>
</evidence>
<dbReference type="RefSeq" id="WP_073857170.1">
    <property type="nucleotide sequence ID" value="NZ_BAAATC010000003.1"/>
</dbReference>
<keyword evidence="9" id="KW-1185">Reference proteome</keyword>
<keyword evidence="7" id="KW-0418">Kinase</keyword>
<dbReference type="Gene3D" id="3.90.550.10">
    <property type="entry name" value="Spore Coat Polysaccharide Biosynthesis Protein SpsA, Chain A"/>
    <property type="match status" value="1"/>
</dbReference>
<dbReference type="OrthoDB" id="9771846at2"/>
<keyword evidence="4" id="KW-0472">Membrane</keyword>
<feature type="domain" description="Glycosyltransferase 2-like" evidence="5">
    <location>
        <begin position="56"/>
        <end position="214"/>
    </location>
</feature>
<accession>A0A1Q4HCJ4</accession>
<feature type="transmembrane region" description="Helical" evidence="4">
    <location>
        <begin position="348"/>
        <end position="367"/>
    </location>
</feature>
<proteinExistence type="inferred from homology"/>
<keyword evidence="4" id="KW-0812">Transmembrane</keyword>
<dbReference type="GO" id="GO:0016757">
    <property type="term" value="F:glycosyltransferase activity"/>
    <property type="evidence" value="ECO:0007669"/>
    <property type="project" value="UniProtKB-KW"/>
</dbReference>